<dbReference type="EMBL" id="JRNJ01000104">
    <property type="protein sequence ID" value="KGF24772.1"/>
    <property type="molecule type" value="Genomic_DNA"/>
</dbReference>
<keyword evidence="1" id="KW-0732">Signal</keyword>
<reference evidence="2 3" key="1">
    <citation type="submission" date="2014-07" db="EMBL/GenBank/DDBJ databases">
        <authorList>
            <person name="McCorrison J."/>
            <person name="Sanka R."/>
            <person name="Torralba M."/>
            <person name="Gillis M."/>
            <person name="Haft D.H."/>
            <person name="Methe B."/>
            <person name="Sutton G."/>
            <person name="Nelson K.E."/>
        </authorList>
    </citation>
    <scope>NUCLEOTIDE SEQUENCE [LARGE SCALE GENOMIC DNA]</scope>
    <source>
        <strain evidence="2 3">DNF00424</strain>
    </source>
</reference>
<dbReference type="RefSeq" id="WP_036870937.1">
    <property type="nucleotide sequence ID" value="NZ_JRNJ01000104.1"/>
</dbReference>
<gene>
    <name evidence="2" type="ORF">HMPREF2132_10735</name>
</gene>
<dbReference type="PROSITE" id="PS51257">
    <property type="entry name" value="PROKAR_LIPOPROTEIN"/>
    <property type="match status" value="1"/>
</dbReference>
<feature type="signal peptide" evidence="1">
    <location>
        <begin position="1"/>
        <end position="23"/>
    </location>
</feature>
<accession>A0AAW3FDE4</accession>
<feature type="chain" id="PRO_5044002742" description="Lipoprotein" evidence="1">
    <location>
        <begin position="24"/>
        <end position="129"/>
    </location>
</feature>
<protein>
    <recommendedName>
        <fullName evidence="4">Lipoprotein</fullName>
    </recommendedName>
</protein>
<name>A0AAW3FDE4_9BACT</name>
<dbReference type="AlphaFoldDB" id="A0AAW3FDE4"/>
<proteinExistence type="predicted"/>
<evidence type="ECO:0000313" key="2">
    <source>
        <dbReference type="EMBL" id="KGF24772.1"/>
    </source>
</evidence>
<comment type="caution">
    <text evidence="2">The sequence shown here is derived from an EMBL/GenBank/DDBJ whole genome shotgun (WGS) entry which is preliminary data.</text>
</comment>
<evidence type="ECO:0000313" key="3">
    <source>
        <dbReference type="Proteomes" id="UP000029533"/>
    </source>
</evidence>
<sequence>MRKYIILLLLAILPMLFVSCTSSQDTPEMEQVIVITKWVNHDVINGVPSQTRIIFTSMSQMTVVVDSEKDDIGAFGLDGLEFCRYTRDGNKLTTKINNKDVIGAIEGDTITFTYNDNGVKKNVVFTKIK</sequence>
<evidence type="ECO:0000256" key="1">
    <source>
        <dbReference type="SAM" id="SignalP"/>
    </source>
</evidence>
<evidence type="ECO:0008006" key="4">
    <source>
        <dbReference type="Google" id="ProtNLM"/>
    </source>
</evidence>
<dbReference type="Proteomes" id="UP000029533">
    <property type="component" value="Unassembled WGS sequence"/>
</dbReference>
<organism evidence="2 3">
    <name type="scientific">Prevotella histicola JCM 15637 = DNF00424</name>
    <dbReference type="NCBI Taxonomy" id="1236504"/>
    <lineage>
        <taxon>Bacteria</taxon>
        <taxon>Pseudomonadati</taxon>
        <taxon>Bacteroidota</taxon>
        <taxon>Bacteroidia</taxon>
        <taxon>Bacteroidales</taxon>
        <taxon>Prevotellaceae</taxon>
        <taxon>Prevotella</taxon>
    </lineage>
</organism>